<accession>X1R745</accession>
<dbReference type="EMBL" id="BARW01010447">
    <property type="protein sequence ID" value="GAI76378.1"/>
    <property type="molecule type" value="Genomic_DNA"/>
</dbReference>
<reference evidence="1" key="1">
    <citation type="journal article" date="2014" name="Front. Microbiol.">
        <title>High frequency of phylogenetically diverse reductive dehalogenase-homologous genes in deep subseafloor sedimentary metagenomes.</title>
        <authorList>
            <person name="Kawai M."/>
            <person name="Futagami T."/>
            <person name="Toyoda A."/>
            <person name="Takaki Y."/>
            <person name="Nishi S."/>
            <person name="Hori S."/>
            <person name="Arai W."/>
            <person name="Tsubouchi T."/>
            <person name="Morono Y."/>
            <person name="Uchiyama I."/>
            <person name="Ito T."/>
            <person name="Fujiyama A."/>
            <person name="Inagaki F."/>
            <person name="Takami H."/>
        </authorList>
    </citation>
    <scope>NUCLEOTIDE SEQUENCE</scope>
    <source>
        <strain evidence="1">Expedition CK06-06</strain>
    </source>
</reference>
<organism evidence="1">
    <name type="scientific">marine sediment metagenome</name>
    <dbReference type="NCBI Taxonomy" id="412755"/>
    <lineage>
        <taxon>unclassified sequences</taxon>
        <taxon>metagenomes</taxon>
        <taxon>ecological metagenomes</taxon>
    </lineage>
</organism>
<dbReference type="AlphaFoldDB" id="X1R745"/>
<proteinExistence type="predicted"/>
<comment type="caution">
    <text evidence="1">The sequence shown here is derived from an EMBL/GenBank/DDBJ whole genome shotgun (WGS) entry which is preliminary data.</text>
</comment>
<feature type="non-terminal residue" evidence="1">
    <location>
        <position position="1"/>
    </location>
</feature>
<evidence type="ECO:0000313" key="1">
    <source>
        <dbReference type="EMBL" id="GAI76378.1"/>
    </source>
</evidence>
<protein>
    <submittedName>
        <fullName evidence="1">Uncharacterized protein</fullName>
    </submittedName>
</protein>
<gene>
    <name evidence="1" type="ORF">S12H4_20567</name>
</gene>
<sequence>ADKIIRIPATRFDRIRDRDPKESFPQYKNFRIRYAMVILELENRKPISIARIDYGYLAFDSEGRVDQKFLDAENLTAVSMIPPIPFPGESPNIVHACNKFAEKRFKNEFTWLPTPELEQTICDEAFK</sequence>
<name>X1R745_9ZZZZ</name>